<feature type="domain" description="ABC transmembrane type-1" evidence="9">
    <location>
        <begin position="63"/>
        <end position="254"/>
    </location>
</feature>
<evidence type="ECO:0000313" key="11">
    <source>
        <dbReference type="Proteomes" id="UP000199582"/>
    </source>
</evidence>
<feature type="transmembrane region" description="Helical" evidence="8">
    <location>
        <begin position="12"/>
        <end position="33"/>
    </location>
</feature>
<evidence type="ECO:0000256" key="5">
    <source>
        <dbReference type="ARBA" id="ARBA00022692"/>
    </source>
</evidence>
<reference evidence="10 11" key="1">
    <citation type="submission" date="2016-10" db="EMBL/GenBank/DDBJ databases">
        <authorList>
            <person name="de Groot N.N."/>
        </authorList>
    </citation>
    <scope>NUCLEOTIDE SEQUENCE [LARGE SCALE GENOMIC DNA]</scope>
    <source>
        <strain evidence="10 11">DSM 100674</strain>
    </source>
</reference>
<keyword evidence="3 8" id="KW-0813">Transport</keyword>
<evidence type="ECO:0000256" key="3">
    <source>
        <dbReference type="ARBA" id="ARBA00022448"/>
    </source>
</evidence>
<feature type="transmembrane region" description="Helical" evidence="8">
    <location>
        <begin position="70"/>
        <end position="88"/>
    </location>
</feature>
<dbReference type="SUPFAM" id="SSF161098">
    <property type="entry name" value="MetI-like"/>
    <property type="match status" value="1"/>
</dbReference>
<dbReference type="RefSeq" id="WP_093039279.1">
    <property type="nucleotide sequence ID" value="NZ_FOAG01000020.1"/>
</dbReference>
<evidence type="ECO:0000259" key="9">
    <source>
        <dbReference type="PROSITE" id="PS50928"/>
    </source>
</evidence>
<proteinExistence type="inferred from homology"/>
<dbReference type="InterPro" id="IPR051789">
    <property type="entry name" value="Bact_Polyamine_Transport"/>
</dbReference>
<organism evidence="10 11">
    <name type="scientific">Roseovarius azorensis</name>
    <dbReference type="NCBI Taxonomy" id="1287727"/>
    <lineage>
        <taxon>Bacteria</taxon>
        <taxon>Pseudomonadati</taxon>
        <taxon>Pseudomonadota</taxon>
        <taxon>Alphaproteobacteria</taxon>
        <taxon>Rhodobacterales</taxon>
        <taxon>Roseobacteraceae</taxon>
        <taxon>Roseovarius</taxon>
    </lineage>
</organism>
<dbReference type="PANTHER" id="PTHR43848">
    <property type="entry name" value="PUTRESCINE TRANSPORT SYSTEM PERMEASE PROTEIN POTI"/>
    <property type="match status" value="1"/>
</dbReference>
<keyword evidence="6 8" id="KW-1133">Transmembrane helix</keyword>
<dbReference type="InterPro" id="IPR000515">
    <property type="entry name" value="MetI-like"/>
</dbReference>
<comment type="similarity">
    <text evidence="2">Belongs to the binding-protein-dependent transport system permease family. CysTW subfamily.</text>
</comment>
<feature type="transmembrane region" description="Helical" evidence="8">
    <location>
        <begin position="134"/>
        <end position="154"/>
    </location>
</feature>
<keyword evidence="7 8" id="KW-0472">Membrane</keyword>
<dbReference type="Pfam" id="PF00528">
    <property type="entry name" value="BPD_transp_1"/>
    <property type="match status" value="1"/>
</dbReference>
<keyword evidence="11" id="KW-1185">Reference proteome</keyword>
<evidence type="ECO:0000256" key="8">
    <source>
        <dbReference type="RuleBase" id="RU363032"/>
    </source>
</evidence>
<comment type="subcellular location">
    <subcellularLocation>
        <location evidence="1 8">Cell membrane</location>
        <topology evidence="1 8">Multi-pass membrane protein</topology>
    </subcellularLocation>
</comment>
<dbReference type="PANTHER" id="PTHR43848:SF2">
    <property type="entry name" value="PUTRESCINE TRANSPORT SYSTEM PERMEASE PROTEIN POTI"/>
    <property type="match status" value="1"/>
</dbReference>
<dbReference type="GO" id="GO:0055085">
    <property type="term" value="P:transmembrane transport"/>
    <property type="evidence" value="ECO:0007669"/>
    <property type="project" value="InterPro"/>
</dbReference>
<dbReference type="OrthoDB" id="9782004at2"/>
<dbReference type="Proteomes" id="UP000199582">
    <property type="component" value="Unassembled WGS sequence"/>
</dbReference>
<evidence type="ECO:0000256" key="1">
    <source>
        <dbReference type="ARBA" id="ARBA00004651"/>
    </source>
</evidence>
<keyword evidence="4" id="KW-1003">Cell membrane</keyword>
<evidence type="ECO:0000256" key="7">
    <source>
        <dbReference type="ARBA" id="ARBA00023136"/>
    </source>
</evidence>
<evidence type="ECO:0000256" key="4">
    <source>
        <dbReference type="ARBA" id="ARBA00022475"/>
    </source>
</evidence>
<dbReference type="Gene3D" id="1.10.3720.10">
    <property type="entry name" value="MetI-like"/>
    <property type="match status" value="1"/>
</dbReference>
<accession>A0A1H7XG48</accession>
<dbReference type="InterPro" id="IPR035906">
    <property type="entry name" value="MetI-like_sf"/>
</dbReference>
<dbReference type="GO" id="GO:0005886">
    <property type="term" value="C:plasma membrane"/>
    <property type="evidence" value="ECO:0007669"/>
    <property type="project" value="UniProtKB-SubCell"/>
</dbReference>
<evidence type="ECO:0000313" key="10">
    <source>
        <dbReference type="EMBL" id="SEM32766.1"/>
    </source>
</evidence>
<evidence type="ECO:0000256" key="2">
    <source>
        <dbReference type="ARBA" id="ARBA00007069"/>
    </source>
</evidence>
<dbReference type="AlphaFoldDB" id="A0A1H7XG48"/>
<dbReference type="PROSITE" id="PS50928">
    <property type="entry name" value="ABC_TM1"/>
    <property type="match status" value="1"/>
</dbReference>
<evidence type="ECO:0000256" key="6">
    <source>
        <dbReference type="ARBA" id="ARBA00022989"/>
    </source>
</evidence>
<dbReference type="CDD" id="cd06261">
    <property type="entry name" value="TM_PBP2"/>
    <property type="match status" value="1"/>
</dbReference>
<dbReference type="EMBL" id="FOAG01000020">
    <property type="protein sequence ID" value="SEM32766.1"/>
    <property type="molecule type" value="Genomic_DNA"/>
</dbReference>
<dbReference type="STRING" id="1287727.SAMN05443999_12033"/>
<feature type="transmembrane region" description="Helical" evidence="8">
    <location>
        <begin position="175"/>
        <end position="198"/>
    </location>
</feature>
<protein>
    <submittedName>
        <fullName evidence="10">Spermidine/putrescine transport system permease protein/spermidine/putrescine transport system permease protein</fullName>
    </submittedName>
</protein>
<feature type="transmembrane region" description="Helical" evidence="8">
    <location>
        <begin position="233"/>
        <end position="255"/>
    </location>
</feature>
<feature type="transmembrane region" description="Helical" evidence="8">
    <location>
        <begin position="100"/>
        <end position="122"/>
    </location>
</feature>
<keyword evidence="5 8" id="KW-0812">Transmembrane</keyword>
<sequence length="265" mass="28462">MQRDIIGILLKAWMILIIGFLFIPILVVVLYSFNDGRVLFIWEGFSTFWYGAVFDNHRILSALDVSVRSALINVAISVVLGTVAGVAIARHQGVWSKPFLFLIGLVLVTPELVSAIGQVIWFNQIGMSNGVTRLAVGHSLFNTALVAIVVKARAEGISDTLEEAAGDLGAPPYRSFLQITLPLMLPAVIAGALLSFTYSFDNVIISLFVQRPGASSLPVYILSSFKAGLRGDVAAVVVMALGITVILIAVAAILLRRGSKKVNVL</sequence>
<name>A0A1H7XG48_9RHOB</name>
<gene>
    <name evidence="10" type="ORF">SAMN05443999_12033</name>
</gene>